<dbReference type="AlphaFoldDB" id="A0A6H5G190"/>
<accession>A0A6H5G190</accession>
<keyword evidence="3" id="KW-1185">Reference proteome</keyword>
<protein>
    <submittedName>
        <fullName evidence="1">Uncharacterized protein</fullName>
    </submittedName>
</protein>
<sequence length="87" mass="10497">RPIEYSRLSRIHLRVLSEETAFLRLTEIVVTIVGKLITATPWRKMISVLMNSCNNYLFCPRLRKFQDRLFRKNNHYKHLRILTLQPE</sequence>
<feature type="non-terminal residue" evidence="1">
    <location>
        <position position="1"/>
    </location>
</feature>
<evidence type="ECO:0000313" key="3">
    <source>
        <dbReference type="Proteomes" id="UP000479000"/>
    </source>
</evidence>
<dbReference type="EMBL" id="CADCXU010004336">
    <property type="protein sequence ID" value="CAA9996066.1"/>
    <property type="molecule type" value="Genomic_DNA"/>
</dbReference>
<reference evidence="1 3" key="1">
    <citation type="submission" date="2020-02" db="EMBL/GenBank/DDBJ databases">
        <authorList>
            <person name="Ferguson B K."/>
        </authorList>
    </citation>
    <scope>NUCLEOTIDE SEQUENCE [LARGE SCALE GENOMIC DNA]</scope>
</reference>
<dbReference type="EMBL" id="CADCXU010004324">
    <property type="protein sequence ID" value="CAA9996059.1"/>
    <property type="molecule type" value="Genomic_DNA"/>
</dbReference>
<evidence type="ECO:0000313" key="1">
    <source>
        <dbReference type="EMBL" id="CAA9996059.1"/>
    </source>
</evidence>
<evidence type="ECO:0000313" key="2">
    <source>
        <dbReference type="EMBL" id="CAA9996066.1"/>
    </source>
</evidence>
<organism evidence="1 3">
    <name type="scientific">Nesidiocoris tenuis</name>
    <dbReference type="NCBI Taxonomy" id="355587"/>
    <lineage>
        <taxon>Eukaryota</taxon>
        <taxon>Metazoa</taxon>
        <taxon>Ecdysozoa</taxon>
        <taxon>Arthropoda</taxon>
        <taxon>Hexapoda</taxon>
        <taxon>Insecta</taxon>
        <taxon>Pterygota</taxon>
        <taxon>Neoptera</taxon>
        <taxon>Paraneoptera</taxon>
        <taxon>Hemiptera</taxon>
        <taxon>Heteroptera</taxon>
        <taxon>Panheteroptera</taxon>
        <taxon>Cimicomorpha</taxon>
        <taxon>Miridae</taxon>
        <taxon>Dicyphina</taxon>
        <taxon>Nesidiocoris</taxon>
    </lineage>
</organism>
<gene>
    <name evidence="1" type="ORF">NTEN_LOCUS2693</name>
    <name evidence="2" type="ORF">NTEN_LOCUS2699</name>
</gene>
<proteinExistence type="predicted"/>
<dbReference type="Proteomes" id="UP000479000">
    <property type="component" value="Unassembled WGS sequence"/>
</dbReference>
<name>A0A6H5G190_9HEMI</name>